<protein>
    <submittedName>
        <fullName evidence="1">Uncharacterized protein</fullName>
    </submittedName>
</protein>
<name>A0A3M7RQS2_BRAPC</name>
<keyword evidence="2" id="KW-1185">Reference proteome</keyword>
<evidence type="ECO:0000313" key="2">
    <source>
        <dbReference type="Proteomes" id="UP000276133"/>
    </source>
</evidence>
<sequence>MIFDIRLNFPLKTKSRVKFATRDFSHDIILEVQIVKSNNNNDNSTKNSLFIDRFNKLITGLNELFYLSSSFSNVFESIICEKFYRLTSSLFETKIMAYSSSKPLSGLKAALNLFYQIIITNWHIKQYYRKNLSMK</sequence>
<proteinExistence type="predicted"/>
<organism evidence="1 2">
    <name type="scientific">Brachionus plicatilis</name>
    <name type="common">Marine rotifer</name>
    <name type="synonym">Brachionus muelleri</name>
    <dbReference type="NCBI Taxonomy" id="10195"/>
    <lineage>
        <taxon>Eukaryota</taxon>
        <taxon>Metazoa</taxon>
        <taxon>Spiralia</taxon>
        <taxon>Gnathifera</taxon>
        <taxon>Rotifera</taxon>
        <taxon>Eurotatoria</taxon>
        <taxon>Monogononta</taxon>
        <taxon>Pseudotrocha</taxon>
        <taxon>Ploima</taxon>
        <taxon>Brachionidae</taxon>
        <taxon>Brachionus</taxon>
    </lineage>
</organism>
<dbReference type="Proteomes" id="UP000276133">
    <property type="component" value="Unassembled WGS sequence"/>
</dbReference>
<accession>A0A3M7RQS2</accession>
<gene>
    <name evidence="1" type="ORF">BpHYR1_013146</name>
</gene>
<dbReference type="AlphaFoldDB" id="A0A3M7RQS2"/>
<dbReference type="EMBL" id="REGN01002841">
    <property type="protein sequence ID" value="RNA25892.1"/>
    <property type="molecule type" value="Genomic_DNA"/>
</dbReference>
<comment type="caution">
    <text evidence="1">The sequence shown here is derived from an EMBL/GenBank/DDBJ whole genome shotgun (WGS) entry which is preliminary data.</text>
</comment>
<evidence type="ECO:0000313" key="1">
    <source>
        <dbReference type="EMBL" id="RNA25892.1"/>
    </source>
</evidence>
<reference evidence="1 2" key="1">
    <citation type="journal article" date="2018" name="Sci. Rep.">
        <title>Genomic signatures of local adaptation to the degree of environmental predictability in rotifers.</title>
        <authorList>
            <person name="Franch-Gras L."/>
            <person name="Hahn C."/>
            <person name="Garcia-Roger E.M."/>
            <person name="Carmona M.J."/>
            <person name="Serra M."/>
            <person name="Gomez A."/>
        </authorList>
    </citation>
    <scope>NUCLEOTIDE SEQUENCE [LARGE SCALE GENOMIC DNA]</scope>
    <source>
        <strain evidence="1">HYR1</strain>
    </source>
</reference>